<protein>
    <submittedName>
        <fullName evidence="2">Uncharacterized protein</fullName>
    </submittedName>
</protein>
<dbReference type="VEuPathDB" id="PiroplasmaDB:TOT_020000852"/>
<feature type="region of interest" description="Disordered" evidence="1">
    <location>
        <begin position="33"/>
        <end position="88"/>
    </location>
</feature>
<dbReference type="STRING" id="869250.J4CD64"/>
<dbReference type="KEGG" id="tot:TOT_020000852"/>
<feature type="compositionally biased region" description="Polar residues" evidence="1">
    <location>
        <begin position="378"/>
        <end position="398"/>
    </location>
</feature>
<dbReference type="RefSeq" id="XP_009690898.1">
    <property type="nucleotide sequence ID" value="XM_009692603.1"/>
</dbReference>
<reference evidence="2 3" key="1">
    <citation type="journal article" date="2012" name="MBio">
        <title>Comparative genome analysis of three eukaryotic parasites with differing abilities to transform leukocytes reveals key mediators of Theileria-induced leukocyte transformation.</title>
        <authorList>
            <person name="Hayashida K."/>
            <person name="Hara Y."/>
            <person name="Abe T."/>
            <person name="Yamasaki C."/>
            <person name="Toyoda A."/>
            <person name="Kosuge T."/>
            <person name="Suzuki Y."/>
            <person name="Sato Y."/>
            <person name="Kawashima S."/>
            <person name="Katayama T."/>
            <person name="Wakaguri H."/>
            <person name="Inoue N."/>
            <person name="Homma K."/>
            <person name="Tada-Umezaki M."/>
            <person name="Yagi Y."/>
            <person name="Fujii Y."/>
            <person name="Habara T."/>
            <person name="Kanehisa M."/>
            <person name="Watanabe H."/>
            <person name="Ito K."/>
            <person name="Gojobori T."/>
            <person name="Sugawara H."/>
            <person name="Imanishi T."/>
            <person name="Weir W."/>
            <person name="Gardner M."/>
            <person name="Pain A."/>
            <person name="Shiels B."/>
            <person name="Hattori M."/>
            <person name="Nene V."/>
            <person name="Sugimoto C."/>
        </authorList>
    </citation>
    <scope>NUCLEOTIDE SEQUENCE [LARGE SCALE GENOMIC DNA]</scope>
    <source>
        <strain evidence="2 3">Shintoku</strain>
    </source>
</reference>
<feature type="compositionally biased region" description="Polar residues" evidence="1">
    <location>
        <begin position="35"/>
        <end position="77"/>
    </location>
</feature>
<evidence type="ECO:0000313" key="2">
    <source>
        <dbReference type="EMBL" id="BAM40597.1"/>
    </source>
</evidence>
<evidence type="ECO:0000256" key="1">
    <source>
        <dbReference type="SAM" id="MobiDB-lite"/>
    </source>
</evidence>
<keyword evidence="3" id="KW-1185">Reference proteome</keyword>
<feature type="region of interest" description="Disordered" evidence="1">
    <location>
        <begin position="368"/>
        <end position="402"/>
    </location>
</feature>
<feature type="compositionally biased region" description="Basic and acidic residues" evidence="1">
    <location>
        <begin position="223"/>
        <end position="245"/>
    </location>
</feature>
<feature type="region of interest" description="Disordered" evidence="1">
    <location>
        <begin position="223"/>
        <end position="252"/>
    </location>
</feature>
<sequence length="437" mass="48372">MANQCVDMVEAYLDQLREEGCKLIQWSDDLKHQLPPNSVTPPNSGTSPCSKGLTSPAGHQNSLSPFPNPAVGSSSPMQADLSFPGGSNTPAHSVRNFNQFQLNSLDTSQLAKEFPHLSGNGDAHRLLMILYNNYRFVLKKYEELNEQKLSYIEGLREYQYKLDNSNYLIQLQRSQLSSLTNLAPTYSDLASNSGAVAAGWLNKEHNLLNRERELLRLKEEDLKSREEELSSKEQDLRSKEEDLTSRESNLASREEALAAKQLEVSGKEHELFSMQDSLSSMEQELTSKRESLAERESNLAAKEAELFQREALLSKNEGLLSEGQELLKSRHDPLIASDLPQGNKPSYVPGRDKSIFVEERGQVAFTASRPNANHGHTDISNANSGQTDISNANSSNTHTTDKGNLPYTAYLMLTIDNGLVGVQSTAAAAANTLEDEE</sequence>
<gene>
    <name evidence="2" type="ORF">TOT_020000852</name>
</gene>
<proteinExistence type="predicted"/>
<name>J4CD64_THEOR</name>
<evidence type="ECO:0000313" key="3">
    <source>
        <dbReference type="Proteomes" id="UP000003786"/>
    </source>
</evidence>
<dbReference type="Proteomes" id="UP000003786">
    <property type="component" value="Chromosome 2"/>
</dbReference>
<dbReference type="EMBL" id="AP011947">
    <property type="protein sequence ID" value="BAM40597.1"/>
    <property type="molecule type" value="Genomic_DNA"/>
</dbReference>
<dbReference type="OrthoDB" id="364750at2759"/>
<dbReference type="AlphaFoldDB" id="J4CD64"/>
<organism evidence="2 3">
    <name type="scientific">Theileria orientalis strain Shintoku</name>
    <dbReference type="NCBI Taxonomy" id="869250"/>
    <lineage>
        <taxon>Eukaryota</taxon>
        <taxon>Sar</taxon>
        <taxon>Alveolata</taxon>
        <taxon>Apicomplexa</taxon>
        <taxon>Aconoidasida</taxon>
        <taxon>Piroplasmida</taxon>
        <taxon>Theileriidae</taxon>
        <taxon>Theileria</taxon>
    </lineage>
</organism>
<accession>J4CD64</accession>
<dbReference type="eggNOG" id="ENOG502SD40">
    <property type="taxonomic scope" value="Eukaryota"/>
</dbReference>
<dbReference type="GeneID" id="20714968"/>